<dbReference type="Pfam" id="PF00324">
    <property type="entry name" value="AA_permease"/>
    <property type="match status" value="1"/>
</dbReference>
<feature type="transmembrane region" description="Helical" evidence="10">
    <location>
        <begin position="125"/>
        <end position="146"/>
    </location>
</feature>
<evidence type="ECO:0000259" key="11">
    <source>
        <dbReference type="Pfam" id="PF00324"/>
    </source>
</evidence>
<dbReference type="PANTHER" id="PTHR43495">
    <property type="entry name" value="GABA PERMEASE"/>
    <property type="match status" value="1"/>
</dbReference>
<name>A0ABU1CLM3_9PSED</name>
<dbReference type="InterPro" id="IPR004841">
    <property type="entry name" value="AA-permease/SLC12A_dom"/>
</dbReference>
<evidence type="ECO:0000256" key="2">
    <source>
        <dbReference type="ARBA" id="ARBA00008583"/>
    </source>
</evidence>
<feature type="transmembrane region" description="Helical" evidence="10">
    <location>
        <begin position="361"/>
        <end position="385"/>
    </location>
</feature>
<dbReference type="PANTHER" id="PTHR43495:SF4">
    <property type="entry name" value="AROMATIC AMINO ACID TRANSPORT PROTEIN AROP"/>
    <property type="match status" value="1"/>
</dbReference>
<sequence>MHQQEKTLKRGLSARHIRFMALGSAIGTGLFYGSASAIQMAGPAVLLAYLIGGAAVFMVMRALGEMAVHNPVSGSFGQYASTYLGPMAGFILGWTYAFEMIIVCLADVTAFGIYMGFWFPEVARWVWVLGIVLLIGGLNLCNVKVFGEMEFWLSLLKVGAIVAMILGGFGIMLFGIHSAGEAPATGLSNLWAHGGFMPNGVGGLIASFAVVMFAFGGIEIIGITAGEAKDPQRVIPKAINAVPLRILLFYVLTLFVLMAIYPWPQIGSQGSPFVQIFSNLGIGSAATILNIVVISAAVSAINSDIFGAGRMMYGLAQQGQAPKGFAQLSSQGVPWMTVVVMGAALLGGVVLNYLIPENVFLVIASIATFATVWVWLMILVTQVAMRRSMTKEQIAELKFPVPFWPYAPAAAIVFMLFIFGVLGYFPDTQAALMVGAVWIVLLIVAYLLWVKPSAGQAAKVHYDPALSHR</sequence>
<dbReference type="PIRSF" id="PIRSF006060">
    <property type="entry name" value="AA_transporter"/>
    <property type="match status" value="1"/>
</dbReference>
<keyword evidence="3" id="KW-0813">Transport</keyword>
<comment type="subcellular location">
    <subcellularLocation>
        <location evidence="1">Cell inner membrane</location>
        <topology evidence="1">Multi-pass membrane protein</topology>
    </subcellularLocation>
</comment>
<feature type="transmembrane region" description="Helical" evidence="10">
    <location>
        <begin position="158"/>
        <end position="180"/>
    </location>
</feature>
<evidence type="ECO:0000313" key="12">
    <source>
        <dbReference type="EMBL" id="MDR0188150.1"/>
    </source>
</evidence>
<dbReference type="Proteomes" id="UP001224477">
    <property type="component" value="Unassembled WGS sequence"/>
</dbReference>
<keyword evidence="7" id="KW-0029">Amino-acid transport</keyword>
<dbReference type="Gene3D" id="1.20.1740.10">
    <property type="entry name" value="Amino acid/polyamine transporter I"/>
    <property type="match status" value="1"/>
</dbReference>
<feature type="transmembrane region" description="Helical" evidence="10">
    <location>
        <begin position="20"/>
        <end position="38"/>
    </location>
</feature>
<dbReference type="GeneID" id="93513463"/>
<evidence type="ECO:0000256" key="10">
    <source>
        <dbReference type="SAM" id="Phobius"/>
    </source>
</evidence>
<keyword evidence="4" id="KW-1003">Cell membrane</keyword>
<comment type="caution">
    <text evidence="12">The sequence shown here is derived from an EMBL/GenBank/DDBJ whole genome shotgun (WGS) entry which is preliminary data.</text>
</comment>
<reference evidence="12 13" key="1">
    <citation type="journal article" date="2023" name="Microbiol. Resour. Announc.">
        <title>Whole-genome sequence of Pseudomonas yamanorum OLsAu1 isolated from the edible ectomycorrhizal mushroom Lactarius sp. section Deliciosi.</title>
        <authorList>
            <person name="Ramirez-Mendoza R."/>
            <person name="Angeles-Argaiz R.E."/>
            <person name="Hernandez-Oaxaca D."/>
            <person name="Aguirre-Beltran L."/>
            <person name="Almaraz-Suarez J."/>
            <person name="Perez-Moreno J."/>
        </authorList>
    </citation>
    <scope>NUCLEOTIDE SEQUENCE [LARGE SCALE GENOMIC DNA]</scope>
    <source>
        <strain evidence="12 13">OLsAu1</strain>
    </source>
</reference>
<organism evidence="12 13">
    <name type="scientific">Pseudomonas yamanorum</name>
    <dbReference type="NCBI Taxonomy" id="515393"/>
    <lineage>
        <taxon>Bacteria</taxon>
        <taxon>Pseudomonadati</taxon>
        <taxon>Pseudomonadota</taxon>
        <taxon>Gammaproteobacteria</taxon>
        <taxon>Pseudomonadales</taxon>
        <taxon>Pseudomonadaceae</taxon>
        <taxon>Pseudomonas</taxon>
    </lineage>
</organism>
<evidence type="ECO:0000256" key="3">
    <source>
        <dbReference type="ARBA" id="ARBA00022448"/>
    </source>
</evidence>
<accession>A0ABU1CLM3</accession>
<feature type="transmembrane region" description="Helical" evidence="10">
    <location>
        <begin position="246"/>
        <end position="264"/>
    </location>
</feature>
<feature type="transmembrane region" description="Helical" evidence="10">
    <location>
        <begin position="333"/>
        <end position="355"/>
    </location>
</feature>
<evidence type="ECO:0000256" key="7">
    <source>
        <dbReference type="ARBA" id="ARBA00022970"/>
    </source>
</evidence>
<evidence type="ECO:0000256" key="9">
    <source>
        <dbReference type="ARBA" id="ARBA00023136"/>
    </source>
</evidence>
<evidence type="ECO:0000256" key="8">
    <source>
        <dbReference type="ARBA" id="ARBA00022989"/>
    </source>
</evidence>
<proteinExistence type="inferred from homology"/>
<keyword evidence="5" id="KW-0997">Cell inner membrane</keyword>
<evidence type="ECO:0000313" key="13">
    <source>
        <dbReference type="Proteomes" id="UP001224477"/>
    </source>
</evidence>
<feature type="domain" description="Amino acid permease/ SLC12A" evidence="11">
    <location>
        <begin position="16"/>
        <end position="452"/>
    </location>
</feature>
<evidence type="ECO:0000256" key="4">
    <source>
        <dbReference type="ARBA" id="ARBA00022475"/>
    </source>
</evidence>
<keyword evidence="6 10" id="KW-0812">Transmembrane</keyword>
<keyword evidence="9 10" id="KW-0472">Membrane</keyword>
<dbReference type="RefSeq" id="WP_063033490.1">
    <property type="nucleotide sequence ID" value="NZ_CP012400.2"/>
</dbReference>
<feature type="transmembrane region" description="Helical" evidence="10">
    <location>
        <begin position="276"/>
        <end position="301"/>
    </location>
</feature>
<feature type="transmembrane region" description="Helical" evidence="10">
    <location>
        <begin position="406"/>
        <end position="425"/>
    </location>
</feature>
<evidence type="ECO:0000256" key="5">
    <source>
        <dbReference type="ARBA" id="ARBA00022519"/>
    </source>
</evidence>
<dbReference type="PROSITE" id="PS00218">
    <property type="entry name" value="AMINO_ACID_PERMEASE_1"/>
    <property type="match status" value="1"/>
</dbReference>
<evidence type="ECO:0000256" key="6">
    <source>
        <dbReference type="ARBA" id="ARBA00022692"/>
    </source>
</evidence>
<comment type="similarity">
    <text evidence="2">Belongs to the amino acid-polyamine-organocation (APC) superfamily. Amino acid transporter (AAT) (TC 2.A.3.1) family.</text>
</comment>
<evidence type="ECO:0000256" key="1">
    <source>
        <dbReference type="ARBA" id="ARBA00004429"/>
    </source>
</evidence>
<protein>
    <submittedName>
        <fullName evidence="12">Amino acid permease</fullName>
    </submittedName>
</protein>
<feature type="transmembrane region" description="Helical" evidence="10">
    <location>
        <begin position="44"/>
        <end position="63"/>
    </location>
</feature>
<gene>
    <name evidence="12" type="ORF">RCO22_04315</name>
</gene>
<keyword evidence="13" id="KW-1185">Reference proteome</keyword>
<feature type="transmembrane region" description="Helical" evidence="10">
    <location>
        <begin position="96"/>
        <end position="119"/>
    </location>
</feature>
<feature type="transmembrane region" description="Helical" evidence="10">
    <location>
        <begin position="200"/>
        <end position="225"/>
    </location>
</feature>
<feature type="transmembrane region" description="Helical" evidence="10">
    <location>
        <begin position="431"/>
        <end position="449"/>
    </location>
</feature>
<dbReference type="EMBL" id="JAVGXC010000002">
    <property type="protein sequence ID" value="MDR0188150.1"/>
    <property type="molecule type" value="Genomic_DNA"/>
</dbReference>
<dbReference type="InterPro" id="IPR004840">
    <property type="entry name" value="Amino_acid_permease_CS"/>
</dbReference>
<keyword evidence="8 10" id="KW-1133">Transmembrane helix</keyword>